<evidence type="ECO:0000256" key="7">
    <source>
        <dbReference type="ARBA" id="ARBA00048348"/>
    </source>
</evidence>
<dbReference type="SUPFAM" id="SSF53056">
    <property type="entry name" value="beta-carbonic anhydrase, cab"/>
    <property type="match status" value="1"/>
</dbReference>
<accession>A0ABT5J2R7</accession>
<dbReference type="Gene3D" id="3.40.1050.10">
    <property type="entry name" value="Carbonic anhydrase"/>
    <property type="match status" value="1"/>
</dbReference>
<evidence type="ECO:0000256" key="2">
    <source>
        <dbReference type="ARBA" id="ARBA00006217"/>
    </source>
</evidence>
<dbReference type="SMART" id="SM00947">
    <property type="entry name" value="Pro_CA"/>
    <property type="match status" value="1"/>
</dbReference>
<comment type="similarity">
    <text evidence="2">Belongs to the beta-class carbonic anhydrase family.</text>
</comment>
<feature type="region of interest" description="Disordered" evidence="8">
    <location>
        <begin position="1"/>
        <end position="38"/>
    </location>
</feature>
<dbReference type="Proteomes" id="UP001219956">
    <property type="component" value="Unassembled WGS sequence"/>
</dbReference>
<dbReference type="EC" id="4.2.1.1" evidence="3"/>
<dbReference type="PANTHER" id="PTHR11002:SF76">
    <property type="entry name" value="CARBONIC ANHYDRASE"/>
    <property type="match status" value="1"/>
</dbReference>
<dbReference type="Pfam" id="PF00484">
    <property type="entry name" value="Pro_CA"/>
    <property type="match status" value="1"/>
</dbReference>
<keyword evidence="4" id="KW-0479">Metal-binding</keyword>
<evidence type="ECO:0000256" key="6">
    <source>
        <dbReference type="ARBA" id="ARBA00023239"/>
    </source>
</evidence>
<evidence type="ECO:0000313" key="10">
    <source>
        <dbReference type="Proteomes" id="UP001219956"/>
    </source>
</evidence>
<evidence type="ECO:0000256" key="3">
    <source>
        <dbReference type="ARBA" id="ARBA00012925"/>
    </source>
</evidence>
<dbReference type="PANTHER" id="PTHR11002">
    <property type="entry name" value="CARBONIC ANHYDRASE"/>
    <property type="match status" value="1"/>
</dbReference>
<comment type="catalytic activity">
    <reaction evidence="7">
        <text>hydrogencarbonate + H(+) = CO2 + H2O</text>
        <dbReference type="Rhea" id="RHEA:10748"/>
        <dbReference type="ChEBI" id="CHEBI:15377"/>
        <dbReference type="ChEBI" id="CHEBI:15378"/>
        <dbReference type="ChEBI" id="CHEBI:16526"/>
        <dbReference type="ChEBI" id="CHEBI:17544"/>
        <dbReference type="EC" id="4.2.1.1"/>
    </reaction>
</comment>
<organism evidence="9 10">
    <name type="scientific">Vogesella aquatica</name>
    <dbReference type="NCBI Taxonomy" id="2984206"/>
    <lineage>
        <taxon>Bacteria</taxon>
        <taxon>Pseudomonadati</taxon>
        <taxon>Pseudomonadota</taxon>
        <taxon>Betaproteobacteria</taxon>
        <taxon>Neisseriales</taxon>
        <taxon>Chromobacteriaceae</taxon>
        <taxon>Vogesella</taxon>
    </lineage>
</organism>
<evidence type="ECO:0000313" key="9">
    <source>
        <dbReference type="EMBL" id="MDC7719139.1"/>
    </source>
</evidence>
<feature type="compositionally biased region" description="Basic and acidic residues" evidence="8">
    <location>
        <begin position="97"/>
        <end position="109"/>
    </location>
</feature>
<gene>
    <name evidence="9" type="ORF">PQU95_18210</name>
</gene>
<evidence type="ECO:0000256" key="5">
    <source>
        <dbReference type="ARBA" id="ARBA00022833"/>
    </source>
</evidence>
<evidence type="ECO:0000256" key="4">
    <source>
        <dbReference type="ARBA" id="ARBA00022723"/>
    </source>
</evidence>
<feature type="region of interest" description="Disordered" evidence="8">
    <location>
        <begin position="58"/>
        <end position="109"/>
    </location>
</feature>
<reference evidence="9 10" key="1">
    <citation type="submission" date="2023-01" db="EMBL/GenBank/DDBJ databases">
        <title>Novel species of the genus Vogesella isolated from rivers.</title>
        <authorList>
            <person name="Lu H."/>
        </authorList>
    </citation>
    <scope>NUCLEOTIDE SEQUENCE [LARGE SCALE GENOMIC DNA]</scope>
    <source>
        <strain evidence="9 10">DC21W</strain>
    </source>
</reference>
<name>A0ABT5J2R7_9NEIS</name>
<evidence type="ECO:0000256" key="1">
    <source>
        <dbReference type="ARBA" id="ARBA00001947"/>
    </source>
</evidence>
<comment type="cofactor">
    <cofactor evidence="1">
        <name>Zn(2+)</name>
        <dbReference type="ChEBI" id="CHEBI:29105"/>
    </cofactor>
</comment>
<dbReference type="EMBL" id="JAQQLF010000033">
    <property type="protein sequence ID" value="MDC7719139.1"/>
    <property type="molecule type" value="Genomic_DNA"/>
</dbReference>
<keyword evidence="5" id="KW-0862">Zinc</keyword>
<dbReference type="InterPro" id="IPR001765">
    <property type="entry name" value="Carbonic_anhydrase"/>
</dbReference>
<sequence>MANDAHAPAAPPKAAASHAAPAEAAKPAEAGHGAPAEAKAPEALAPSIHPLRRPAIHAASAVHKPAASGHARPASSHKPVSSHGNIKAHSAAAAGHGDAHDDGHGHDSEAGKVQNLVKAMLAANANYMKRNNSSYFDKFASKQTPRATVVTCADSRVQSNAFHPDAVNDLFMVRNIGNQLATSEGSIEYGVRHLNTPLLMFIGHAVCGAVAAASGDFSKLERPIQKELLTINIPKGINVNEGALMNVNNQVESAMLKFGGEVESGKLAVIGAFYDFRNDYKQGKGKLIITNINGETDPAKLAALSKAGNFFNAATGMSAAPAGGH</sequence>
<keyword evidence="6" id="KW-0456">Lyase</keyword>
<proteinExistence type="inferred from homology"/>
<dbReference type="RefSeq" id="WP_272753323.1">
    <property type="nucleotide sequence ID" value="NZ_JAQQLF010000033.1"/>
</dbReference>
<protein>
    <recommendedName>
        <fullName evidence="3">carbonic anhydrase</fullName>
        <ecNumber evidence="3">4.2.1.1</ecNumber>
    </recommendedName>
</protein>
<evidence type="ECO:0000256" key="8">
    <source>
        <dbReference type="SAM" id="MobiDB-lite"/>
    </source>
</evidence>
<dbReference type="InterPro" id="IPR036874">
    <property type="entry name" value="Carbonic_anhydrase_sf"/>
</dbReference>
<keyword evidence="10" id="KW-1185">Reference proteome</keyword>
<comment type="caution">
    <text evidence="9">The sequence shown here is derived from an EMBL/GenBank/DDBJ whole genome shotgun (WGS) entry which is preliminary data.</text>
</comment>